<organism evidence="1 2">
    <name type="scientific">Arachidicoccus rhizosphaerae</name>
    <dbReference type="NCBI Taxonomy" id="551991"/>
    <lineage>
        <taxon>Bacteria</taxon>
        <taxon>Pseudomonadati</taxon>
        <taxon>Bacteroidota</taxon>
        <taxon>Chitinophagia</taxon>
        <taxon>Chitinophagales</taxon>
        <taxon>Chitinophagaceae</taxon>
        <taxon>Arachidicoccus</taxon>
    </lineage>
</organism>
<evidence type="ECO:0000313" key="2">
    <source>
        <dbReference type="Proteomes" id="UP000199041"/>
    </source>
</evidence>
<protein>
    <submittedName>
        <fullName evidence="1">Uncharacterized protein</fullName>
    </submittedName>
</protein>
<dbReference type="RefSeq" id="WP_091398555.1">
    <property type="nucleotide sequence ID" value="NZ_FNQY01000013.1"/>
</dbReference>
<reference evidence="1 2" key="1">
    <citation type="submission" date="2016-10" db="EMBL/GenBank/DDBJ databases">
        <authorList>
            <person name="de Groot N.N."/>
        </authorList>
    </citation>
    <scope>NUCLEOTIDE SEQUENCE [LARGE SCALE GENOMIC DNA]</scope>
    <source>
        <strain evidence="1 2">Vu-144</strain>
    </source>
</reference>
<dbReference type="STRING" id="551991.SAMN05192529_11338"/>
<gene>
    <name evidence="1" type="ORF">SAMN05192529_11338</name>
</gene>
<dbReference type="OrthoDB" id="1492863at2"/>
<name>A0A1H4A3G4_9BACT</name>
<dbReference type="Proteomes" id="UP000199041">
    <property type="component" value="Unassembled WGS sequence"/>
</dbReference>
<evidence type="ECO:0000313" key="1">
    <source>
        <dbReference type="EMBL" id="SEA30516.1"/>
    </source>
</evidence>
<accession>A0A1H4A3G4</accession>
<sequence length="174" mass="20642">MRKILFLILAIIIVLLGVFLIWNETTYDPLTSGQAKEIFKGFNGKYHKTKSEDLIGLSTHGDYYDIYLYHFDDVIISSAFPRIHQKWEKHQIDSNTIIGKWTKCPTDSLSAKLNKSLLEVLSKSKEQWLKKFTTELSNQDNYYSYLYFDEGNQYFFLFCPKNKRLYYIRKNGLY</sequence>
<dbReference type="AlphaFoldDB" id="A0A1H4A3G4"/>
<keyword evidence="2" id="KW-1185">Reference proteome</keyword>
<dbReference type="EMBL" id="FNQY01000013">
    <property type="protein sequence ID" value="SEA30516.1"/>
    <property type="molecule type" value="Genomic_DNA"/>
</dbReference>
<proteinExistence type="predicted"/>